<dbReference type="AlphaFoldDB" id="A0A813R818"/>
<feature type="region of interest" description="Disordered" evidence="1">
    <location>
        <begin position="467"/>
        <end position="540"/>
    </location>
</feature>
<dbReference type="Proteomes" id="UP000663891">
    <property type="component" value="Unassembled WGS sequence"/>
</dbReference>
<organism evidence="2 3">
    <name type="scientific">Adineta steineri</name>
    <dbReference type="NCBI Taxonomy" id="433720"/>
    <lineage>
        <taxon>Eukaryota</taxon>
        <taxon>Metazoa</taxon>
        <taxon>Spiralia</taxon>
        <taxon>Gnathifera</taxon>
        <taxon>Rotifera</taxon>
        <taxon>Eurotatoria</taxon>
        <taxon>Bdelloidea</taxon>
        <taxon>Adinetida</taxon>
        <taxon>Adinetidae</taxon>
        <taxon>Adineta</taxon>
    </lineage>
</organism>
<feature type="compositionally biased region" description="Polar residues" evidence="1">
    <location>
        <begin position="207"/>
        <end position="229"/>
    </location>
</feature>
<dbReference type="EMBL" id="CAJNON010000013">
    <property type="protein sequence ID" value="CAF0776555.1"/>
    <property type="molecule type" value="Genomic_DNA"/>
</dbReference>
<evidence type="ECO:0000256" key="1">
    <source>
        <dbReference type="SAM" id="MobiDB-lite"/>
    </source>
</evidence>
<feature type="compositionally biased region" description="Polar residues" evidence="1">
    <location>
        <begin position="1"/>
        <end position="10"/>
    </location>
</feature>
<feature type="region of interest" description="Disordered" evidence="1">
    <location>
        <begin position="1"/>
        <end position="55"/>
    </location>
</feature>
<protein>
    <submittedName>
        <fullName evidence="2">Uncharacterized protein</fullName>
    </submittedName>
</protein>
<feature type="region of interest" description="Disordered" evidence="1">
    <location>
        <begin position="193"/>
        <end position="229"/>
    </location>
</feature>
<evidence type="ECO:0000313" key="2">
    <source>
        <dbReference type="EMBL" id="CAF0776555.1"/>
    </source>
</evidence>
<name>A0A813R818_9BILA</name>
<accession>A0A813R818</accession>
<feature type="compositionally biased region" description="Low complexity" evidence="1">
    <location>
        <begin position="471"/>
        <end position="481"/>
    </location>
</feature>
<reference evidence="2" key="1">
    <citation type="submission" date="2021-02" db="EMBL/GenBank/DDBJ databases">
        <authorList>
            <person name="Nowell W R."/>
        </authorList>
    </citation>
    <scope>NUCLEOTIDE SEQUENCE</scope>
</reference>
<evidence type="ECO:0000313" key="3">
    <source>
        <dbReference type="Proteomes" id="UP000663891"/>
    </source>
</evidence>
<feature type="compositionally biased region" description="Polar residues" evidence="1">
    <location>
        <begin position="520"/>
        <end position="531"/>
    </location>
</feature>
<comment type="caution">
    <text evidence="2">The sequence shown here is derived from an EMBL/GenBank/DDBJ whole genome shotgun (WGS) entry which is preliminary data.</text>
</comment>
<dbReference type="OrthoDB" id="10015676at2759"/>
<gene>
    <name evidence="2" type="ORF">VCS650_LOCUS2683</name>
</gene>
<feature type="compositionally biased region" description="Basic and acidic residues" evidence="1">
    <location>
        <begin position="482"/>
        <end position="518"/>
    </location>
</feature>
<feature type="compositionally biased region" description="Low complexity" evidence="1">
    <location>
        <begin position="46"/>
        <end position="55"/>
    </location>
</feature>
<proteinExistence type="predicted"/>
<sequence length="717" mass="83179">MSNTNRFKNSNKTEEEEDDDDENDNDGDDDDEEDNDENHWYYPRTSSPHSSLSVNNSFTHPSSSVTMGSWGFDVNRSTNGQTPLSFTSNNNNNISNSDKQIMTKITKDYNERLGDKFASSSSSSQNLKLRTPALTKQRNGNEFAAVDRLLHGPNRTSKDVIEQQMTTTQQPKIHAEQELIAWQNRMLQRDQRFDNSSSKLNNKRNEVNINSVRSSSRQTSTATNRRIPTILNTNENQYLEHDHHEPTIKSARVIKRYIELVYHLQSFYERVSDQLSNGNGFLKTNQSSPSLFMNHCRKMTEQLQKLKPIWEEKLVDLQNQLKNISSLQGSTMTNETTFLQRRLTLINLLQLLSKEKELDDTDLSIRIDIDRVLHEDKLAVQLQDELSTLLQHQSLLNDFTSLFHWNCQLYSSNEQDRVEHVLLLLREQITTTDSYMSHVSQQLNELVTSLRSSEKYILSYTNTVPLIDDGTSSSSQHNTSSNRDHWRPYDKTDLDSMKTRESRLQQSHRNENINEKSSKLRSTSMPRLSNSEESDHNLDRDTIRKSLINAYTTDLNRNNSNNSSVLTRFATVKSAKRNDKTPSNVKSILKSYPHIHSSNGRKKDYDIDTEVDIPDRFIDFDSNDQILTTNERIEKIKKKDDVRRILSKQSIHEANNQTFSDDDMKVGSNRQKYSKKRERALNLRSMFTEEAKEKNHQIAGKHYINKSYQQRMAYPNA</sequence>
<feature type="compositionally biased region" description="Acidic residues" evidence="1">
    <location>
        <begin position="14"/>
        <end position="36"/>
    </location>
</feature>